<dbReference type="GeneID" id="111360194"/>
<proteinExistence type="predicted"/>
<feature type="compositionally biased region" description="Acidic residues" evidence="1">
    <location>
        <begin position="231"/>
        <end position="247"/>
    </location>
</feature>
<dbReference type="KEGG" id="sliu:111360194"/>
<feature type="compositionally biased region" description="Acidic residues" evidence="1">
    <location>
        <begin position="148"/>
        <end position="205"/>
    </location>
</feature>
<keyword evidence="2" id="KW-1185">Reference proteome</keyword>
<sequence length="368" mass="39991">MASRFIQDLSIDTGTIANIIDYPRNGLKVSLSATDYETERVRKEAQEPKKSEFKEDNEDVPHGDEKDTGDIGDISGDGDGDGKVENSDDAEETAAAKSSDDPMEGDTIKKSEGPEEVTASVTKKADELEGVQLQGEEIKGGDVTGANDEADEGVEVEEAEVGDEPNEGDDPMGDDDEVSDESEDDQSEGSDESDYDDDTDDDEALEGVAANASEQVDGIELANIGLKGREESDEEESDTDQDSDFEEEQPKASKGFIRVMTLSQSFGVIIQGSGATLSPQTKRKARSGKYIMIQLKNEPDIPKHSNVVIELQPDVCELFGKDAYDSMEKGDWTKMIQVAKKNGYPYPEVLNKMRASLGKAPIKIKPRN</sequence>
<name>A0A9J7ENM2_SPOLT</name>
<evidence type="ECO:0000313" key="2">
    <source>
        <dbReference type="Proteomes" id="UP000301870"/>
    </source>
</evidence>
<protein>
    <submittedName>
        <fullName evidence="3">Protein bfr2-like</fullName>
    </submittedName>
</protein>
<feature type="region of interest" description="Disordered" evidence="1">
    <location>
        <begin position="31"/>
        <end position="252"/>
    </location>
</feature>
<dbReference type="AlphaFoldDB" id="A0A9J7ENM2"/>
<evidence type="ECO:0000313" key="3">
    <source>
        <dbReference type="RefSeq" id="XP_022831832.1"/>
    </source>
</evidence>
<dbReference type="OrthoDB" id="10550636at2759"/>
<gene>
    <name evidence="3" type="primary">LOC111360194</name>
</gene>
<dbReference type="Proteomes" id="UP000301870">
    <property type="component" value="Chromosome 30"/>
</dbReference>
<feature type="compositionally biased region" description="Basic and acidic residues" evidence="1">
    <location>
        <begin position="37"/>
        <end position="69"/>
    </location>
</feature>
<reference evidence="3" key="1">
    <citation type="submission" date="2025-08" db="UniProtKB">
        <authorList>
            <consortium name="RefSeq"/>
        </authorList>
    </citation>
    <scope>IDENTIFICATION</scope>
    <source>
        <strain evidence="3">Ishihara</strain>
        <tissue evidence="3">Whole body</tissue>
    </source>
</reference>
<evidence type="ECO:0000256" key="1">
    <source>
        <dbReference type="SAM" id="MobiDB-lite"/>
    </source>
</evidence>
<accession>A0A9J7ENM2</accession>
<organism evidence="2 3">
    <name type="scientific">Spodoptera litura</name>
    <name type="common">Asian cotton leafworm</name>
    <dbReference type="NCBI Taxonomy" id="69820"/>
    <lineage>
        <taxon>Eukaryota</taxon>
        <taxon>Metazoa</taxon>
        <taxon>Ecdysozoa</taxon>
        <taxon>Arthropoda</taxon>
        <taxon>Hexapoda</taxon>
        <taxon>Insecta</taxon>
        <taxon>Pterygota</taxon>
        <taxon>Neoptera</taxon>
        <taxon>Endopterygota</taxon>
        <taxon>Lepidoptera</taxon>
        <taxon>Glossata</taxon>
        <taxon>Ditrysia</taxon>
        <taxon>Noctuoidea</taxon>
        <taxon>Noctuidae</taxon>
        <taxon>Amphipyrinae</taxon>
        <taxon>Spodoptera</taxon>
    </lineage>
</organism>
<dbReference type="RefSeq" id="XP_022831832.1">
    <property type="nucleotide sequence ID" value="XM_022976064.1"/>
</dbReference>